<dbReference type="EMBL" id="FOQO01000001">
    <property type="protein sequence ID" value="SFH73061.1"/>
    <property type="molecule type" value="Genomic_DNA"/>
</dbReference>
<keyword evidence="3" id="KW-1185">Reference proteome</keyword>
<keyword evidence="1" id="KW-0472">Membrane</keyword>
<feature type="transmembrane region" description="Helical" evidence="1">
    <location>
        <begin position="12"/>
        <end position="31"/>
    </location>
</feature>
<dbReference type="Proteomes" id="UP000198670">
    <property type="component" value="Unassembled WGS sequence"/>
</dbReference>
<protein>
    <submittedName>
        <fullName evidence="2">Uncharacterized protein</fullName>
    </submittedName>
</protein>
<evidence type="ECO:0000256" key="1">
    <source>
        <dbReference type="SAM" id="Phobius"/>
    </source>
</evidence>
<keyword evidence="1" id="KW-1133">Transmembrane helix</keyword>
<organism evidence="2 3">
    <name type="scientific">Parapedobacter indicus</name>
    <dbReference type="NCBI Taxonomy" id="1477437"/>
    <lineage>
        <taxon>Bacteria</taxon>
        <taxon>Pseudomonadati</taxon>
        <taxon>Bacteroidota</taxon>
        <taxon>Sphingobacteriia</taxon>
        <taxon>Sphingobacteriales</taxon>
        <taxon>Sphingobacteriaceae</taxon>
        <taxon>Parapedobacter</taxon>
    </lineage>
</organism>
<reference evidence="2 3" key="1">
    <citation type="submission" date="2016-10" db="EMBL/GenBank/DDBJ databases">
        <authorList>
            <person name="de Groot N.N."/>
        </authorList>
    </citation>
    <scope>NUCLEOTIDE SEQUENCE [LARGE SCALE GENOMIC DNA]</scope>
    <source>
        <strain evidence="2 3">RK1</strain>
    </source>
</reference>
<evidence type="ECO:0000313" key="2">
    <source>
        <dbReference type="EMBL" id="SFH73061.1"/>
    </source>
</evidence>
<accession>A0A1I3CG55</accession>
<keyword evidence="1" id="KW-0812">Transmembrane</keyword>
<evidence type="ECO:0000313" key="3">
    <source>
        <dbReference type="Proteomes" id="UP000198670"/>
    </source>
</evidence>
<dbReference type="AlphaFoldDB" id="A0A1I3CG55"/>
<gene>
    <name evidence="2" type="ORF">SAMN05444682_1017</name>
</gene>
<name>A0A1I3CG55_9SPHI</name>
<proteinExistence type="predicted"/>
<sequence length="44" mass="5329">MVTARIQSTRLDARFFTFYFSIFTFLSYLHLHDWKVSFTPPNLL</sequence>